<evidence type="ECO:0000313" key="10">
    <source>
        <dbReference type="Proteomes" id="UP000192939"/>
    </source>
</evidence>
<keyword evidence="3" id="KW-0813">Transport</keyword>
<dbReference type="RefSeq" id="WP_085278444.1">
    <property type="nucleotide sequence ID" value="NZ_FXAE01000005.1"/>
</dbReference>
<feature type="transmembrane region" description="Helical" evidence="8">
    <location>
        <begin position="39"/>
        <end position="61"/>
    </location>
</feature>
<evidence type="ECO:0000313" key="9">
    <source>
        <dbReference type="EMBL" id="SMF01975.1"/>
    </source>
</evidence>
<feature type="transmembrane region" description="Helical" evidence="8">
    <location>
        <begin position="298"/>
        <end position="318"/>
    </location>
</feature>
<accession>A0ABY1LUH9</accession>
<keyword evidence="6 8" id="KW-1133">Transmembrane helix</keyword>
<comment type="similarity">
    <text evidence="2">Belongs to the amino acid-polyamine-organocation (APC) superfamily. Spore germination protein (SGP) (TC 2.A.3.9) family.</text>
</comment>
<comment type="caution">
    <text evidence="9">The sequence shown here is derived from an EMBL/GenBank/DDBJ whole genome shotgun (WGS) entry which is preliminary data.</text>
</comment>
<comment type="subcellular location">
    <subcellularLocation>
        <location evidence="1">Membrane</location>
        <topology evidence="1">Multi-pass membrane protein</topology>
    </subcellularLocation>
</comment>
<reference evidence="9 10" key="1">
    <citation type="submission" date="2017-04" db="EMBL/GenBank/DDBJ databases">
        <authorList>
            <person name="Varghese N."/>
            <person name="Submissions S."/>
        </authorList>
    </citation>
    <scope>NUCLEOTIDE SEQUENCE [LARGE SCALE GENOMIC DNA]</scope>
    <source>
        <strain evidence="9 10">J12</strain>
    </source>
</reference>
<feature type="transmembrane region" description="Helical" evidence="8">
    <location>
        <begin position="145"/>
        <end position="165"/>
    </location>
</feature>
<feature type="transmembrane region" description="Helical" evidence="8">
    <location>
        <begin position="217"/>
        <end position="237"/>
    </location>
</feature>
<evidence type="ECO:0000256" key="7">
    <source>
        <dbReference type="ARBA" id="ARBA00023136"/>
    </source>
</evidence>
<evidence type="ECO:0000256" key="4">
    <source>
        <dbReference type="ARBA" id="ARBA00022544"/>
    </source>
</evidence>
<feature type="transmembrane region" description="Helical" evidence="8">
    <location>
        <begin position="111"/>
        <end position="133"/>
    </location>
</feature>
<feature type="transmembrane region" description="Helical" evidence="8">
    <location>
        <begin position="330"/>
        <end position="352"/>
    </location>
</feature>
<feature type="transmembrane region" description="Helical" evidence="8">
    <location>
        <begin position="267"/>
        <end position="286"/>
    </location>
</feature>
<feature type="transmembrane region" description="Helical" evidence="8">
    <location>
        <begin position="185"/>
        <end position="205"/>
    </location>
</feature>
<evidence type="ECO:0000256" key="2">
    <source>
        <dbReference type="ARBA" id="ARBA00007998"/>
    </source>
</evidence>
<dbReference type="InterPro" id="IPR004761">
    <property type="entry name" value="Spore_GerAB"/>
</dbReference>
<evidence type="ECO:0000256" key="1">
    <source>
        <dbReference type="ARBA" id="ARBA00004141"/>
    </source>
</evidence>
<organism evidence="9 10">
    <name type="scientific">Paenibacillus barengoltzii J12</name>
    <dbReference type="NCBI Taxonomy" id="935846"/>
    <lineage>
        <taxon>Bacteria</taxon>
        <taxon>Bacillati</taxon>
        <taxon>Bacillota</taxon>
        <taxon>Bacilli</taxon>
        <taxon>Bacillales</taxon>
        <taxon>Paenibacillaceae</taxon>
        <taxon>Paenibacillus</taxon>
    </lineage>
</organism>
<keyword evidence="4" id="KW-0309">Germination</keyword>
<name>A0ABY1LUH9_9BACL</name>
<dbReference type="Proteomes" id="UP000192939">
    <property type="component" value="Unassembled WGS sequence"/>
</dbReference>
<evidence type="ECO:0000256" key="6">
    <source>
        <dbReference type="ARBA" id="ARBA00022989"/>
    </source>
</evidence>
<dbReference type="PANTHER" id="PTHR34975">
    <property type="entry name" value="SPORE GERMINATION PROTEIN A2"/>
    <property type="match status" value="1"/>
</dbReference>
<feature type="transmembrane region" description="Helical" evidence="8">
    <location>
        <begin position="81"/>
        <end position="105"/>
    </location>
</feature>
<sequence length="360" mass="41368">MEREKLNRFHIALMVFNTQSGAVLFTLPRLTAHDFGTNGWLMILPMFVLVTLNIMLISAVYRMGRGQSIFDILSASLPRFLLIPLYVLLWGLFSMIGCLVIKQYALIYQMLIFPATSDLILKTFVDVLVVLYITKGIYTMSKANVIFSLLLLLQIPLIVLFVHEFDLSRFTPFWLKEGADMYEGLNNLYGAFLGYELCLFLFPYAEKNKKWLKYIHLGNGITMFVSLLVSIMAYGFFGHHALVHSSFPILDMYAYLRFPFIERIQNFLFSLFLFSIVQTAGMYYWAGQEALAQVFPQIPWKVIVFVSMVATILVGMIPKTLIVVESWSSYFTFVQIGVAFGLPLLLIVLLLMQRRLKKHA</sequence>
<proteinExistence type="inferred from homology"/>
<dbReference type="Pfam" id="PF03845">
    <property type="entry name" value="Spore_permease"/>
    <property type="match status" value="1"/>
</dbReference>
<gene>
    <name evidence="9" type="ORF">SAMN02744124_00867</name>
</gene>
<dbReference type="PANTHER" id="PTHR34975:SF2">
    <property type="entry name" value="SPORE GERMINATION PROTEIN A2"/>
    <property type="match status" value="1"/>
</dbReference>
<keyword evidence="10" id="KW-1185">Reference proteome</keyword>
<evidence type="ECO:0000256" key="5">
    <source>
        <dbReference type="ARBA" id="ARBA00022692"/>
    </source>
</evidence>
<keyword evidence="5 8" id="KW-0812">Transmembrane</keyword>
<keyword evidence="7 8" id="KW-0472">Membrane</keyword>
<evidence type="ECO:0000256" key="3">
    <source>
        <dbReference type="ARBA" id="ARBA00022448"/>
    </source>
</evidence>
<protein>
    <submittedName>
        <fullName evidence="9">Spore germination protein (Amino acid permease)</fullName>
    </submittedName>
</protein>
<evidence type="ECO:0000256" key="8">
    <source>
        <dbReference type="SAM" id="Phobius"/>
    </source>
</evidence>
<feature type="transmembrane region" description="Helical" evidence="8">
    <location>
        <begin position="9"/>
        <end position="27"/>
    </location>
</feature>
<dbReference type="EMBL" id="FXAE01000005">
    <property type="protein sequence ID" value="SMF01975.1"/>
    <property type="molecule type" value="Genomic_DNA"/>
</dbReference>